<evidence type="ECO:0000256" key="2">
    <source>
        <dbReference type="ARBA" id="ARBA00022475"/>
    </source>
</evidence>
<feature type="compositionally biased region" description="Low complexity" evidence="6">
    <location>
        <begin position="742"/>
        <end position="758"/>
    </location>
</feature>
<evidence type="ECO:0000256" key="7">
    <source>
        <dbReference type="SAM" id="Phobius"/>
    </source>
</evidence>
<feature type="transmembrane region" description="Helical" evidence="7">
    <location>
        <begin position="574"/>
        <end position="592"/>
    </location>
</feature>
<comment type="caution">
    <text evidence="10">The sequence shown here is derived from an EMBL/GenBank/DDBJ whole genome shotgun (WGS) entry which is preliminary data.</text>
</comment>
<dbReference type="InterPro" id="IPR004477">
    <property type="entry name" value="ComEC_N"/>
</dbReference>
<sequence length="765" mass="79033">MEPDGSMPQAAGPEGSGAPRRARMAARALGASGFAGSGVGAFDLGRLRSEVGDGLRLCLRREIEERRLFPWLAVAFGGGILLAFAAEGPPSPWPALVLGIVSGGAAFAARARFGLSIALLGAAALLLGFAAALLRIEALRAPVLDRTLVAKVVGFVESIDQRASGGGRVVLRVVSIGTLKEGERPERVRLVVRSLAGLAPGQRVEGTARLLPPPEAARPGGYDFARDAYFRGIGAVGSASGALKPVAGEGADSSLRFAAAIDGARNALTERIAGAIGGQAGAVAAALVTGKRGLIEEATNDVLRAAGIYHVVSISGLHMVLAAGVFFWLTRALLALSPALALGWPIKKIAALVGMAGASAYCIFSGAEVATERSLVMILVMQGAILFDRPALSLRNLALSALVVLAREPEALLGPSFQMSYGAVAGLIALAEALRRWRRPAEPGDPLRRVGLWLGALVLGTIGTTLVATIATAPFGTFHFHALQPYALIGNAATLPLVSFAVMPAAVLGTLMLPFGLDRWVWIVMGWAVEGVLQLSAWVASFPSSTVLAPAFGTGALLLLALALLLATLPVSRLRLLALVPLLAGLLLAARAERPDVIAARDGSGAAIRGADGRLVLVGSVAAFTATQWLRADGDARDPKDPTLRRGVSCDRIGCTARLPDGRAVSHLTDRRGFAEDCRRAAVVVSRLPAPPGCAAAVILDRDRLAAQGATSLRTGPGGGFVMETARRPGETRPWLPRRPAPSRTAPSVPSEAAPSSATEDDAEP</sequence>
<proteinExistence type="predicted"/>
<keyword evidence="4 7" id="KW-1133">Transmembrane helix</keyword>
<evidence type="ECO:0000259" key="8">
    <source>
        <dbReference type="Pfam" id="PF03772"/>
    </source>
</evidence>
<protein>
    <submittedName>
        <fullName evidence="10">Competence protein ComEC</fullName>
    </submittedName>
</protein>
<feature type="region of interest" description="Disordered" evidence="6">
    <location>
        <begin position="710"/>
        <end position="765"/>
    </location>
</feature>
<comment type="subcellular location">
    <subcellularLocation>
        <location evidence="1">Cell membrane</location>
        <topology evidence="1">Multi-pass membrane protein</topology>
    </subcellularLocation>
</comment>
<dbReference type="GO" id="GO:0005886">
    <property type="term" value="C:plasma membrane"/>
    <property type="evidence" value="ECO:0007669"/>
    <property type="project" value="UniProtKB-SubCell"/>
</dbReference>
<reference evidence="10 11" key="1">
    <citation type="submission" date="2019-03" db="EMBL/GenBank/DDBJ databases">
        <title>Genomic Encyclopedia of Type Strains, Phase IV (KMG-IV): sequencing the most valuable type-strain genomes for metagenomic binning, comparative biology and taxonomic classification.</title>
        <authorList>
            <person name="Goeker M."/>
        </authorList>
    </citation>
    <scope>NUCLEOTIDE SEQUENCE [LARGE SCALE GENOMIC DNA]</scope>
    <source>
        <strain evidence="10 11">DSM 25903</strain>
    </source>
</reference>
<dbReference type="InterPro" id="IPR052159">
    <property type="entry name" value="Competence_DNA_uptake"/>
</dbReference>
<dbReference type="AlphaFoldDB" id="A0A4R7C666"/>
<evidence type="ECO:0000256" key="4">
    <source>
        <dbReference type="ARBA" id="ARBA00022989"/>
    </source>
</evidence>
<dbReference type="PANTHER" id="PTHR30619:SF1">
    <property type="entry name" value="RECOMBINATION PROTEIN 2"/>
    <property type="match status" value="1"/>
</dbReference>
<keyword evidence="11" id="KW-1185">Reference proteome</keyword>
<keyword evidence="3 7" id="KW-0812">Transmembrane</keyword>
<dbReference type="RefSeq" id="WP_245512892.1">
    <property type="nucleotide sequence ID" value="NZ_SNZR01000011.1"/>
</dbReference>
<gene>
    <name evidence="10" type="ORF">EV668_1336</name>
</gene>
<dbReference type="EMBL" id="SNZR01000011">
    <property type="protein sequence ID" value="TDR94064.1"/>
    <property type="molecule type" value="Genomic_DNA"/>
</dbReference>
<feature type="transmembrane region" description="Helical" evidence="7">
    <location>
        <begin position="302"/>
        <end position="329"/>
    </location>
</feature>
<evidence type="ECO:0000256" key="6">
    <source>
        <dbReference type="SAM" id="MobiDB-lite"/>
    </source>
</evidence>
<feature type="transmembrane region" description="Helical" evidence="7">
    <location>
        <begin position="547"/>
        <end position="567"/>
    </location>
</feature>
<evidence type="ECO:0000256" key="5">
    <source>
        <dbReference type="ARBA" id="ARBA00023136"/>
    </source>
</evidence>
<keyword evidence="5 7" id="KW-0472">Membrane</keyword>
<dbReference type="InterPro" id="IPR025405">
    <property type="entry name" value="DUF4131"/>
</dbReference>
<organism evidence="10 11">
    <name type="scientific">Enterovirga rhinocerotis</name>
    <dbReference type="NCBI Taxonomy" id="1339210"/>
    <lineage>
        <taxon>Bacteria</taxon>
        <taxon>Pseudomonadati</taxon>
        <taxon>Pseudomonadota</taxon>
        <taxon>Alphaproteobacteria</taxon>
        <taxon>Hyphomicrobiales</taxon>
        <taxon>Methylobacteriaceae</taxon>
        <taxon>Enterovirga</taxon>
    </lineage>
</organism>
<evidence type="ECO:0000313" key="10">
    <source>
        <dbReference type="EMBL" id="TDR94064.1"/>
    </source>
</evidence>
<accession>A0A4R7C666</accession>
<evidence type="ECO:0000256" key="3">
    <source>
        <dbReference type="ARBA" id="ARBA00022692"/>
    </source>
</evidence>
<evidence type="ECO:0000259" key="9">
    <source>
        <dbReference type="Pfam" id="PF13567"/>
    </source>
</evidence>
<feature type="transmembrane region" description="Helical" evidence="7">
    <location>
        <begin position="493"/>
        <end position="513"/>
    </location>
</feature>
<feature type="transmembrane region" description="Helical" evidence="7">
    <location>
        <begin position="452"/>
        <end position="473"/>
    </location>
</feature>
<dbReference type="Pfam" id="PF13567">
    <property type="entry name" value="DUF4131"/>
    <property type="match status" value="1"/>
</dbReference>
<dbReference type="Proteomes" id="UP000295122">
    <property type="component" value="Unassembled WGS sequence"/>
</dbReference>
<evidence type="ECO:0000256" key="1">
    <source>
        <dbReference type="ARBA" id="ARBA00004651"/>
    </source>
</evidence>
<feature type="domain" description="ComEC/Rec2-related protein" evidence="8">
    <location>
        <begin position="287"/>
        <end position="570"/>
    </location>
</feature>
<dbReference type="NCBIfam" id="TIGR00360">
    <property type="entry name" value="ComEC_N-term"/>
    <property type="match status" value="1"/>
</dbReference>
<feature type="transmembrane region" description="Helical" evidence="7">
    <location>
        <begin position="116"/>
        <end position="136"/>
    </location>
</feature>
<dbReference type="Pfam" id="PF03772">
    <property type="entry name" value="Competence"/>
    <property type="match status" value="1"/>
</dbReference>
<name>A0A4R7C666_9HYPH</name>
<feature type="transmembrane region" description="Helical" evidence="7">
    <location>
        <begin position="520"/>
        <end position="541"/>
    </location>
</feature>
<evidence type="ECO:0000313" key="11">
    <source>
        <dbReference type="Proteomes" id="UP000295122"/>
    </source>
</evidence>
<keyword evidence="2" id="KW-1003">Cell membrane</keyword>
<feature type="transmembrane region" description="Helical" evidence="7">
    <location>
        <begin position="349"/>
        <end position="367"/>
    </location>
</feature>
<feature type="domain" description="DUF4131" evidence="9">
    <location>
        <begin position="90"/>
        <end position="242"/>
    </location>
</feature>
<dbReference type="PANTHER" id="PTHR30619">
    <property type="entry name" value="DNA INTERNALIZATION/COMPETENCE PROTEIN COMEC/REC2"/>
    <property type="match status" value="1"/>
</dbReference>
<feature type="transmembrane region" description="Helical" evidence="7">
    <location>
        <begin position="68"/>
        <end position="86"/>
    </location>
</feature>